<sequence>MEWELTEVLGNPTPSVQDSTVDVVAAKIEAKEANTLISFQAVEPGMPFGESEACKACTSTYWM</sequence>
<dbReference type="AlphaFoldDB" id="A0AAQ3U4D8"/>
<accession>A0AAQ3U4D8</accession>
<dbReference type="Proteomes" id="UP001341281">
    <property type="component" value="Chromosome 07"/>
</dbReference>
<organism evidence="1 2">
    <name type="scientific">Paspalum notatum var. saurae</name>
    <dbReference type="NCBI Taxonomy" id="547442"/>
    <lineage>
        <taxon>Eukaryota</taxon>
        <taxon>Viridiplantae</taxon>
        <taxon>Streptophyta</taxon>
        <taxon>Embryophyta</taxon>
        <taxon>Tracheophyta</taxon>
        <taxon>Spermatophyta</taxon>
        <taxon>Magnoliopsida</taxon>
        <taxon>Liliopsida</taxon>
        <taxon>Poales</taxon>
        <taxon>Poaceae</taxon>
        <taxon>PACMAD clade</taxon>
        <taxon>Panicoideae</taxon>
        <taxon>Andropogonodae</taxon>
        <taxon>Paspaleae</taxon>
        <taxon>Paspalinae</taxon>
        <taxon>Paspalum</taxon>
    </lineage>
</organism>
<keyword evidence="2" id="KW-1185">Reference proteome</keyword>
<reference evidence="1 2" key="1">
    <citation type="submission" date="2024-02" db="EMBL/GenBank/DDBJ databases">
        <title>High-quality chromosome-scale genome assembly of Pensacola bahiagrass (Paspalum notatum Flugge var. saurae).</title>
        <authorList>
            <person name="Vega J.M."/>
            <person name="Podio M."/>
            <person name="Orjuela J."/>
            <person name="Siena L.A."/>
            <person name="Pessino S.C."/>
            <person name="Combes M.C."/>
            <person name="Mariac C."/>
            <person name="Albertini E."/>
            <person name="Pupilli F."/>
            <person name="Ortiz J.P.A."/>
            <person name="Leblanc O."/>
        </authorList>
    </citation>
    <scope>NUCLEOTIDE SEQUENCE [LARGE SCALE GENOMIC DNA]</scope>
    <source>
        <strain evidence="1">R1</strain>
        <tissue evidence="1">Leaf</tissue>
    </source>
</reference>
<proteinExistence type="predicted"/>
<evidence type="ECO:0000313" key="1">
    <source>
        <dbReference type="EMBL" id="WVZ83692.1"/>
    </source>
</evidence>
<gene>
    <name evidence="1" type="ORF">U9M48_030813</name>
</gene>
<dbReference type="EMBL" id="CP144751">
    <property type="protein sequence ID" value="WVZ83692.1"/>
    <property type="molecule type" value="Genomic_DNA"/>
</dbReference>
<evidence type="ECO:0000313" key="2">
    <source>
        <dbReference type="Proteomes" id="UP001341281"/>
    </source>
</evidence>
<protein>
    <submittedName>
        <fullName evidence="1">Uncharacterized protein</fullName>
    </submittedName>
</protein>
<name>A0AAQ3U4D8_PASNO</name>